<gene>
    <name evidence="2" type="ORF">RHGRI_001894</name>
</gene>
<dbReference type="SUPFAM" id="SSF56219">
    <property type="entry name" value="DNase I-like"/>
    <property type="match status" value="1"/>
</dbReference>
<evidence type="ECO:0000256" key="1">
    <source>
        <dbReference type="SAM" id="MobiDB-lite"/>
    </source>
</evidence>
<reference evidence="2" key="1">
    <citation type="submission" date="2020-08" db="EMBL/GenBank/DDBJ databases">
        <title>Plant Genome Project.</title>
        <authorList>
            <person name="Zhang R.-G."/>
        </authorList>
    </citation>
    <scope>NUCLEOTIDE SEQUENCE</scope>
    <source>
        <strain evidence="2">WSP0</strain>
        <tissue evidence="2">Leaf</tissue>
    </source>
</reference>
<dbReference type="InterPro" id="IPR027417">
    <property type="entry name" value="P-loop_NTPase"/>
</dbReference>
<dbReference type="AlphaFoldDB" id="A0AAV6LLS6"/>
<sequence length="360" mass="40746">MAATTMAEFPPSIIATTVADTFVIIYLFKTSEEEEDDDCRHPTQPNPPLITTCADDSDEEDASTIVVRRRASNHNHCVTMKHCFPSHWSFLHNAAPGCVVRIVLAWDAQLFKVDVIFSSSQLIVVKVLNVDQLIFYISCVYGHNLMVDRRVLWADMKSLAPAIGDAPWLQLGDLNVVRRLLERLVGFDNSASLEFNSCLDDICMDDMPFKGLWFTWSNKRGGLGNIKSKMDRVLVNGSWLDAFLKNQRLFFWLLEYQITALFCDKGSALCFWTQKHEFDDIPEVIARRLSPDWALWMASDLIGIAETNSEKTLAYLLPALVHVSAQPQIIKRVSTKLCSCSKQSLRSLNNNLLLQSLELP</sequence>
<dbReference type="PANTHER" id="PTHR33710:SF64">
    <property type="entry name" value="ENDONUCLEASE_EXONUCLEASE_PHOSPHATASE DOMAIN-CONTAINING PROTEIN"/>
    <property type="match status" value="1"/>
</dbReference>
<comment type="caution">
    <text evidence="2">The sequence shown here is derived from an EMBL/GenBank/DDBJ whole genome shotgun (WGS) entry which is preliminary data.</text>
</comment>
<keyword evidence="3" id="KW-1185">Reference proteome</keyword>
<accession>A0AAV6LLS6</accession>
<feature type="region of interest" description="Disordered" evidence="1">
    <location>
        <begin position="36"/>
        <end position="57"/>
    </location>
</feature>
<dbReference type="InterPro" id="IPR036691">
    <property type="entry name" value="Endo/exonu/phosph_ase_sf"/>
</dbReference>
<proteinExistence type="predicted"/>
<evidence type="ECO:0000313" key="3">
    <source>
        <dbReference type="Proteomes" id="UP000823749"/>
    </source>
</evidence>
<organism evidence="2 3">
    <name type="scientific">Rhododendron griersonianum</name>
    <dbReference type="NCBI Taxonomy" id="479676"/>
    <lineage>
        <taxon>Eukaryota</taxon>
        <taxon>Viridiplantae</taxon>
        <taxon>Streptophyta</taxon>
        <taxon>Embryophyta</taxon>
        <taxon>Tracheophyta</taxon>
        <taxon>Spermatophyta</taxon>
        <taxon>Magnoliopsida</taxon>
        <taxon>eudicotyledons</taxon>
        <taxon>Gunneridae</taxon>
        <taxon>Pentapetalae</taxon>
        <taxon>asterids</taxon>
        <taxon>Ericales</taxon>
        <taxon>Ericaceae</taxon>
        <taxon>Ericoideae</taxon>
        <taxon>Rhodoreae</taxon>
        <taxon>Rhododendron</taxon>
    </lineage>
</organism>
<dbReference type="Gene3D" id="3.40.50.300">
    <property type="entry name" value="P-loop containing nucleotide triphosphate hydrolases"/>
    <property type="match status" value="1"/>
</dbReference>
<name>A0AAV6LLS6_9ERIC</name>
<evidence type="ECO:0000313" key="2">
    <source>
        <dbReference type="EMBL" id="KAG5566108.1"/>
    </source>
</evidence>
<dbReference type="Proteomes" id="UP000823749">
    <property type="component" value="Chromosome 1"/>
</dbReference>
<dbReference type="EMBL" id="JACTNZ010000001">
    <property type="protein sequence ID" value="KAG5566108.1"/>
    <property type="molecule type" value="Genomic_DNA"/>
</dbReference>
<dbReference type="Gene3D" id="3.60.10.10">
    <property type="entry name" value="Endonuclease/exonuclease/phosphatase"/>
    <property type="match status" value="1"/>
</dbReference>
<dbReference type="PANTHER" id="PTHR33710">
    <property type="entry name" value="BNAC02G09200D PROTEIN"/>
    <property type="match status" value="1"/>
</dbReference>
<protein>
    <submittedName>
        <fullName evidence="2">Uncharacterized protein</fullName>
    </submittedName>
</protein>